<dbReference type="SUPFAM" id="SSF55073">
    <property type="entry name" value="Nucleotide cyclase"/>
    <property type="match status" value="1"/>
</dbReference>
<dbReference type="Gene3D" id="3.30.70.270">
    <property type="match status" value="1"/>
</dbReference>
<dbReference type="GO" id="GO:0043709">
    <property type="term" value="P:cell adhesion involved in single-species biofilm formation"/>
    <property type="evidence" value="ECO:0007669"/>
    <property type="project" value="TreeGrafter"/>
</dbReference>
<evidence type="ECO:0000256" key="3">
    <source>
        <dbReference type="SAM" id="Coils"/>
    </source>
</evidence>
<dbReference type="Pfam" id="PF00990">
    <property type="entry name" value="GGDEF"/>
    <property type="match status" value="1"/>
</dbReference>
<feature type="coiled-coil region" evidence="3">
    <location>
        <begin position="314"/>
        <end position="348"/>
    </location>
</feature>
<name>A0A014NHV3_9BURK</name>
<dbReference type="GO" id="GO:0005886">
    <property type="term" value="C:plasma membrane"/>
    <property type="evidence" value="ECO:0007669"/>
    <property type="project" value="TreeGrafter"/>
</dbReference>
<dbReference type="PANTHER" id="PTHR45138:SF9">
    <property type="entry name" value="DIGUANYLATE CYCLASE DGCM-RELATED"/>
    <property type="match status" value="1"/>
</dbReference>
<protein>
    <recommendedName>
        <fullName evidence="1">diguanylate cyclase</fullName>
        <ecNumber evidence="1">2.7.7.65</ecNumber>
    </recommendedName>
</protein>
<dbReference type="InterPro" id="IPR050469">
    <property type="entry name" value="Diguanylate_Cyclase"/>
</dbReference>
<evidence type="ECO:0000259" key="4">
    <source>
        <dbReference type="PROSITE" id="PS50887"/>
    </source>
</evidence>
<evidence type="ECO:0000313" key="5">
    <source>
        <dbReference type="EMBL" id="EXU79013.1"/>
    </source>
</evidence>
<gene>
    <name evidence="5" type="ORF">AX13_08770</name>
</gene>
<dbReference type="InterPro" id="IPR029787">
    <property type="entry name" value="Nucleotide_cyclase"/>
</dbReference>
<accession>A0A014NHV3</accession>
<reference evidence="5 6" key="1">
    <citation type="submission" date="2014-01" db="EMBL/GenBank/DDBJ databases">
        <title>Interspecies Systems Biology Uncovers Metabolites Affecting C. elegans Gene Expression and Life History Traits.</title>
        <authorList>
            <person name="Watson E."/>
            <person name="Macneil L.T."/>
            <person name="Ritter A.D."/>
            <person name="Yilmaz L.S."/>
            <person name="Rosebrock A.P."/>
            <person name="Caudy A.A."/>
            <person name="Walhout A.J."/>
        </authorList>
    </citation>
    <scope>NUCLEOTIDE SEQUENCE [LARGE SCALE GENOMIC DNA]</scope>
    <source>
        <strain evidence="5 6">DA1877</strain>
    </source>
</reference>
<keyword evidence="3" id="KW-0175">Coiled coil</keyword>
<dbReference type="RefSeq" id="WP_043386565.1">
    <property type="nucleotide sequence ID" value="NZ_JBOK01000022.1"/>
</dbReference>
<keyword evidence="6" id="KW-1185">Reference proteome</keyword>
<dbReference type="PANTHER" id="PTHR45138">
    <property type="entry name" value="REGULATORY COMPONENTS OF SENSORY TRANSDUCTION SYSTEM"/>
    <property type="match status" value="1"/>
</dbReference>
<dbReference type="InterPro" id="IPR000160">
    <property type="entry name" value="GGDEF_dom"/>
</dbReference>
<dbReference type="SMART" id="SM00267">
    <property type="entry name" value="GGDEF"/>
    <property type="match status" value="1"/>
</dbReference>
<proteinExistence type="predicted"/>
<dbReference type="AlphaFoldDB" id="A0A014NHV3"/>
<dbReference type="InterPro" id="IPR043128">
    <property type="entry name" value="Rev_trsase/Diguanyl_cyclase"/>
</dbReference>
<dbReference type="GO" id="GO:0052621">
    <property type="term" value="F:diguanylate cyclase activity"/>
    <property type="evidence" value="ECO:0007669"/>
    <property type="project" value="UniProtKB-EC"/>
</dbReference>
<evidence type="ECO:0000256" key="2">
    <source>
        <dbReference type="ARBA" id="ARBA00034247"/>
    </source>
</evidence>
<comment type="caution">
    <text evidence="5">The sequence shown here is derived from an EMBL/GenBank/DDBJ whole genome shotgun (WGS) entry which is preliminary data.</text>
</comment>
<dbReference type="NCBIfam" id="TIGR00254">
    <property type="entry name" value="GGDEF"/>
    <property type="match status" value="1"/>
</dbReference>
<organism evidence="5 6">
    <name type="scientific">Comamonas aquatica DA1877</name>
    <dbReference type="NCBI Taxonomy" id="1457173"/>
    <lineage>
        <taxon>Bacteria</taxon>
        <taxon>Pseudomonadati</taxon>
        <taxon>Pseudomonadota</taxon>
        <taxon>Betaproteobacteria</taxon>
        <taxon>Burkholderiales</taxon>
        <taxon>Comamonadaceae</taxon>
        <taxon>Comamonas</taxon>
    </lineage>
</organism>
<feature type="domain" description="GGDEF" evidence="4">
    <location>
        <begin position="379"/>
        <end position="511"/>
    </location>
</feature>
<dbReference type="CDD" id="cd01949">
    <property type="entry name" value="GGDEF"/>
    <property type="match status" value="1"/>
</dbReference>
<dbReference type="GO" id="GO:1902201">
    <property type="term" value="P:negative regulation of bacterial-type flagellum-dependent cell motility"/>
    <property type="evidence" value="ECO:0007669"/>
    <property type="project" value="TreeGrafter"/>
</dbReference>
<dbReference type="EMBL" id="JBOK01000022">
    <property type="protein sequence ID" value="EXU79013.1"/>
    <property type="molecule type" value="Genomic_DNA"/>
</dbReference>
<comment type="catalytic activity">
    <reaction evidence="2">
        <text>2 GTP = 3',3'-c-di-GMP + 2 diphosphate</text>
        <dbReference type="Rhea" id="RHEA:24898"/>
        <dbReference type="ChEBI" id="CHEBI:33019"/>
        <dbReference type="ChEBI" id="CHEBI:37565"/>
        <dbReference type="ChEBI" id="CHEBI:58805"/>
        <dbReference type="EC" id="2.7.7.65"/>
    </reaction>
</comment>
<dbReference type="EC" id="2.7.7.65" evidence="1"/>
<evidence type="ECO:0000256" key="1">
    <source>
        <dbReference type="ARBA" id="ARBA00012528"/>
    </source>
</evidence>
<sequence length="511" mass="55816">MAALSPAEIARDTLKLLASRRLPPTPENYQAIYEEVAGLLPKLPFPKPPLRRIASILPTQTPAQKRITHEFAAAVEAEDWTGLQSAIASFAKLDLGNSTLLPSPGPVNETVHVLPPALADQMARMMESTLGVLGDEDQRMHELTDQLATFLRTAPPPLPALEQMLHNYSYRLSFTAEDQAQRRQSMLAMLRMVAEHISAIAAQDQALQQQAQALTSAMQQPWSLAQLDTMQTHLKNLLFRHLQIEGARNDAYQQLKQLLGEHTSQLASLGKLSATHAQALQDCAQQIQQTQDLGSLAQVLESVVQSGHALATENRMAQAQLEDLRAQAQAQERKIAELTDILTQFESSTRHDPLTGALNLQGLQETLQAEVTRTQRHAQHVSLATLQLDPLAATDLPSQDLPPAELAALTHVARLVRSTLRPQDALGRVNDLQFAIVFPATDPGDAAQALARLQTELAQRPLLHAEHKLGLSFSAGLIAVRSSETPAEALARATQTCEQAQRMGRARVALS</sequence>
<dbReference type="PROSITE" id="PS50887">
    <property type="entry name" value="GGDEF"/>
    <property type="match status" value="1"/>
</dbReference>
<dbReference type="PATRIC" id="fig|1457173.3.peg.3172"/>
<evidence type="ECO:0000313" key="6">
    <source>
        <dbReference type="Proteomes" id="UP000020766"/>
    </source>
</evidence>
<dbReference type="Proteomes" id="UP000020766">
    <property type="component" value="Unassembled WGS sequence"/>
</dbReference>